<sequence length="210" mass="24907">MGEPKKRTKFDLEGTTTRLLSQRHGKIIHIDKPDWVHKPRTPDRLTKLGLWFGMFGVVAYVYKNEKDDVNQRFWFNFAEEVIRLPDLQRKYKEYAKIDPQVAANRNLYEIRQAISLVGGVFGAFVWGPSSIPPFTYYRKPDWKRKAFGAFYGYTCTRILFHKVSEYMVPPESRMEANNRFAKWMDDNIHDVKWNYRPAVFRKRLMANQSG</sequence>
<gene>
    <name evidence="1" type="ORF">PROFUN_02068</name>
</gene>
<dbReference type="InParanoid" id="A0A2P6NBA1"/>
<name>A0A2P6NBA1_9EUKA</name>
<evidence type="ECO:0000313" key="2">
    <source>
        <dbReference type="Proteomes" id="UP000241769"/>
    </source>
</evidence>
<reference evidence="1 2" key="1">
    <citation type="journal article" date="2018" name="Genome Biol. Evol.">
        <title>Multiple Roots of Fruiting Body Formation in Amoebozoa.</title>
        <authorList>
            <person name="Hillmann F."/>
            <person name="Forbes G."/>
            <person name="Novohradska S."/>
            <person name="Ferling I."/>
            <person name="Riege K."/>
            <person name="Groth M."/>
            <person name="Westermann M."/>
            <person name="Marz M."/>
            <person name="Spaller T."/>
            <person name="Winckler T."/>
            <person name="Schaap P."/>
            <person name="Glockner G."/>
        </authorList>
    </citation>
    <scope>NUCLEOTIDE SEQUENCE [LARGE SCALE GENOMIC DNA]</scope>
    <source>
        <strain evidence="1 2">Jena</strain>
    </source>
</reference>
<organism evidence="1 2">
    <name type="scientific">Planoprotostelium fungivorum</name>
    <dbReference type="NCBI Taxonomy" id="1890364"/>
    <lineage>
        <taxon>Eukaryota</taxon>
        <taxon>Amoebozoa</taxon>
        <taxon>Evosea</taxon>
        <taxon>Variosea</taxon>
        <taxon>Cavosteliida</taxon>
        <taxon>Cavosteliaceae</taxon>
        <taxon>Planoprotostelium</taxon>
    </lineage>
</organism>
<evidence type="ECO:0000313" key="1">
    <source>
        <dbReference type="EMBL" id="PRP81234.1"/>
    </source>
</evidence>
<dbReference type="Proteomes" id="UP000241769">
    <property type="component" value="Unassembled WGS sequence"/>
</dbReference>
<keyword evidence="2" id="KW-1185">Reference proteome</keyword>
<protein>
    <submittedName>
        <fullName evidence="1">Uncharacterized protein</fullName>
    </submittedName>
</protein>
<accession>A0A2P6NBA1</accession>
<dbReference type="AlphaFoldDB" id="A0A2P6NBA1"/>
<dbReference type="EMBL" id="MDYQ01000129">
    <property type="protein sequence ID" value="PRP81234.1"/>
    <property type="molecule type" value="Genomic_DNA"/>
</dbReference>
<comment type="caution">
    <text evidence="1">The sequence shown here is derived from an EMBL/GenBank/DDBJ whole genome shotgun (WGS) entry which is preliminary data.</text>
</comment>
<proteinExistence type="predicted"/>